<organism evidence="1 2">
    <name type="scientific">Hominisplanchenecus murintestinalis</name>
    <dbReference type="NCBI Taxonomy" id="2941517"/>
    <lineage>
        <taxon>Bacteria</taxon>
        <taxon>Bacillati</taxon>
        <taxon>Bacillota</taxon>
        <taxon>Clostridia</taxon>
        <taxon>Lachnospirales</taxon>
        <taxon>Lachnospiraceae</taxon>
        <taxon>Hominisplanchenecus</taxon>
    </lineage>
</organism>
<accession>A0AC61QVI8</accession>
<protein>
    <submittedName>
        <fullName evidence="1">Tyrosine-protein phosphatase</fullName>
    </submittedName>
</protein>
<proteinExistence type="predicted"/>
<evidence type="ECO:0000313" key="2">
    <source>
        <dbReference type="Proteomes" id="UP000307720"/>
    </source>
</evidence>
<reference evidence="1" key="1">
    <citation type="submission" date="2019-04" db="EMBL/GenBank/DDBJ databases">
        <title>Microbes associate with the intestines of laboratory mice.</title>
        <authorList>
            <person name="Navarre W."/>
            <person name="Wong E."/>
            <person name="Huang K."/>
            <person name="Tropini C."/>
            <person name="Ng K."/>
            <person name="Yu B."/>
        </authorList>
    </citation>
    <scope>NUCLEOTIDE SEQUENCE</scope>
    <source>
        <strain evidence="1">NM72_1-8</strain>
    </source>
</reference>
<sequence length="268" mass="31183">MINNIHVIELQSVGNMRDLGGFQAGNGKHIKYGKIIRSAHLHHLSETDQIALQALGVNKVIDFRGLEEQQNEPDKPMPDTEYFLFPVFSSTRIPVINEEFIKDMLHNKNSLIDLLFRQKEQMQEVYRDFVFEESALKAYHDFFQILLESDKPKDTVLFHCTAGKDRTGFAAALFLRCMGVNMDCIINDYLITNGYLKKRIEETIVKFQSLHIDDTIIQETKKYFLAQEDYLKLSFQTISDNYRDFQIYLKMIGIDENAITKLFDIYTG</sequence>
<dbReference type="Proteomes" id="UP000307720">
    <property type="component" value="Unassembled WGS sequence"/>
</dbReference>
<gene>
    <name evidence="1" type="ORF">E5357_15855</name>
</gene>
<comment type="caution">
    <text evidence="1">The sequence shown here is derived from an EMBL/GenBank/DDBJ whole genome shotgun (WGS) entry which is preliminary data.</text>
</comment>
<evidence type="ECO:0000313" key="1">
    <source>
        <dbReference type="EMBL" id="TGX96533.1"/>
    </source>
</evidence>
<keyword evidence="2" id="KW-1185">Reference proteome</keyword>
<dbReference type="EMBL" id="SRZB01000058">
    <property type="protein sequence ID" value="TGX96533.1"/>
    <property type="molecule type" value="Genomic_DNA"/>
</dbReference>
<name>A0AC61QVI8_9FIRM</name>